<proteinExistence type="predicted"/>
<accession>A0AAN6RJW6</accession>
<protein>
    <recommendedName>
        <fullName evidence="4">Malate dehydrogenase</fullName>
    </recommendedName>
</protein>
<dbReference type="PANTHER" id="PTHR35567">
    <property type="entry name" value="MALATE DEHYDROGENASE (AFU_ORTHOLOGUE AFUA_2G13800)"/>
    <property type="match status" value="1"/>
</dbReference>
<gene>
    <name evidence="2" type="ORF">GRF29_19g65958</name>
</gene>
<feature type="signal peptide" evidence="1">
    <location>
        <begin position="1"/>
        <end position="22"/>
    </location>
</feature>
<dbReference type="Proteomes" id="UP001280581">
    <property type="component" value="Unassembled WGS sequence"/>
</dbReference>
<evidence type="ECO:0000256" key="1">
    <source>
        <dbReference type="SAM" id="SignalP"/>
    </source>
</evidence>
<dbReference type="PANTHER" id="PTHR35567:SF1">
    <property type="entry name" value="CONSERVED FUNGAL PROTEIN (AFU_ORTHOLOGUE AFUA_1G14230)"/>
    <property type="match status" value="1"/>
</dbReference>
<dbReference type="EMBL" id="WVTA01000003">
    <property type="protein sequence ID" value="KAK3214402.1"/>
    <property type="molecule type" value="Genomic_DNA"/>
</dbReference>
<evidence type="ECO:0000313" key="3">
    <source>
        <dbReference type="Proteomes" id="UP001280581"/>
    </source>
</evidence>
<evidence type="ECO:0000313" key="2">
    <source>
        <dbReference type="EMBL" id="KAK3214402.1"/>
    </source>
</evidence>
<name>A0AAN6RJW6_9PLEO</name>
<reference evidence="2 3" key="1">
    <citation type="submission" date="2021-02" db="EMBL/GenBank/DDBJ databases">
        <title>Genome assembly of Pseudopithomyces chartarum.</title>
        <authorList>
            <person name="Jauregui R."/>
            <person name="Singh J."/>
            <person name="Voisey C."/>
        </authorList>
    </citation>
    <scope>NUCLEOTIDE SEQUENCE [LARGE SCALE GENOMIC DNA]</scope>
    <source>
        <strain evidence="2 3">AGR01</strain>
    </source>
</reference>
<keyword evidence="1" id="KW-0732">Signal</keyword>
<dbReference type="Pfam" id="PF11937">
    <property type="entry name" value="DUF3455"/>
    <property type="match status" value="1"/>
</dbReference>
<keyword evidence="3" id="KW-1185">Reference proteome</keyword>
<feature type="chain" id="PRO_5043040333" description="Malate dehydrogenase" evidence="1">
    <location>
        <begin position="23"/>
        <end position="236"/>
    </location>
</feature>
<sequence>MMFPSFSTAITALAAFTAIADARPQPPQPKGLTTLAKKMPQNTLKAPGALELKYVLLGVGTQNYTCLSEDQALAPNTTGAVAKLYDIGSRLNTDPLAQWKIPTISGLSLSLSSFGTWQLDMYLKAEGYNEWLGNHFFTQKTPTFSLYKTKTKPHPLAMVAKNGTMDAPKTACQGTTGEGAVPWLYLIDDSNLSQGGVNTVYRLETAGGKAPATCQGQKKTFEVPYAAQYWVYGPKA</sequence>
<organism evidence="2 3">
    <name type="scientific">Pseudopithomyces chartarum</name>
    <dbReference type="NCBI Taxonomy" id="1892770"/>
    <lineage>
        <taxon>Eukaryota</taxon>
        <taxon>Fungi</taxon>
        <taxon>Dikarya</taxon>
        <taxon>Ascomycota</taxon>
        <taxon>Pezizomycotina</taxon>
        <taxon>Dothideomycetes</taxon>
        <taxon>Pleosporomycetidae</taxon>
        <taxon>Pleosporales</taxon>
        <taxon>Massarineae</taxon>
        <taxon>Didymosphaeriaceae</taxon>
        <taxon>Pseudopithomyces</taxon>
    </lineage>
</organism>
<comment type="caution">
    <text evidence="2">The sequence shown here is derived from an EMBL/GenBank/DDBJ whole genome shotgun (WGS) entry which is preliminary data.</text>
</comment>
<dbReference type="InterPro" id="IPR021851">
    <property type="entry name" value="DUF3455"/>
</dbReference>
<evidence type="ECO:0008006" key="4">
    <source>
        <dbReference type="Google" id="ProtNLM"/>
    </source>
</evidence>
<dbReference type="AlphaFoldDB" id="A0AAN6RJW6"/>